<dbReference type="Gene3D" id="2.60.120.680">
    <property type="entry name" value="GOLD domain"/>
    <property type="match status" value="1"/>
</dbReference>
<accession>K3WDK9</accession>
<proteinExistence type="predicted"/>
<name>K3WDK9_GLOUD</name>
<reference evidence="3" key="2">
    <citation type="submission" date="2010-04" db="EMBL/GenBank/DDBJ databases">
        <authorList>
            <person name="Buell R."/>
            <person name="Hamilton J."/>
            <person name="Hostetler J."/>
        </authorList>
    </citation>
    <scope>NUCLEOTIDE SEQUENCE [LARGE SCALE GENOMIC DNA]</scope>
    <source>
        <strain evidence="3">DAOM:BR144</strain>
    </source>
</reference>
<evidence type="ECO:0008006" key="4">
    <source>
        <dbReference type="Google" id="ProtNLM"/>
    </source>
</evidence>
<keyword evidence="1" id="KW-0175">Coiled coil</keyword>
<evidence type="ECO:0000256" key="1">
    <source>
        <dbReference type="SAM" id="Coils"/>
    </source>
</evidence>
<organism evidence="2 3">
    <name type="scientific">Globisporangium ultimum (strain ATCC 200006 / CBS 805.95 / DAOM BR144)</name>
    <name type="common">Pythium ultimum</name>
    <dbReference type="NCBI Taxonomy" id="431595"/>
    <lineage>
        <taxon>Eukaryota</taxon>
        <taxon>Sar</taxon>
        <taxon>Stramenopiles</taxon>
        <taxon>Oomycota</taxon>
        <taxon>Peronosporomycetes</taxon>
        <taxon>Pythiales</taxon>
        <taxon>Pythiaceae</taxon>
        <taxon>Globisporangium</taxon>
    </lineage>
</organism>
<protein>
    <recommendedName>
        <fullName evidence="4">GOLD domain-containing protein</fullName>
    </recommendedName>
</protein>
<dbReference type="SUPFAM" id="SSF101576">
    <property type="entry name" value="Supernatant protein factor (SPF), C-terminal domain"/>
    <property type="match status" value="1"/>
</dbReference>
<reference evidence="2" key="3">
    <citation type="submission" date="2015-02" db="UniProtKB">
        <authorList>
            <consortium name="EnsemblProtists"/>
        </authorList>
    </citation>
    <scope>IDENTIFICATION</scope>
    <source>
        <strain evidence="2">DAOM BR144</strain>
    </source>
</reference>
<sequence>MDEFEEYLVMNSGVVIKAGSSFKLPVFCEKKGWRVVWKFTVKEESADVGFALVDQRGNKTVVAPDRVNELSGVYNVDADATTLLFEWDNSFSWLTEKTLDYHVSVQEPLTPAKQVVKAQERSIHHSSQQLRDGIAILSTEVMRRTELKHAAERLRQSEQEKETYLQQFQDRKEDIVKQKSDLQAKMEVLKNALSEMFTEQDEIEEDAKALEKAWNGAIAEQEDAETTIRLAETSQLELLAQELEEQVQRLEQELFSVRDQMSTA</sequence>
<dbReference type="EnsemblProtists" id="PYU1_T003050">
    <property type="protein sequence ID" value="PYU1_T003050"/>
    <property type="gene ID" value="PYU1_G003046"/>
</dbReference>
<feature type="coiled-coil region" evidence="1">
    <location>
        <begin position="147"/>
        <end position="260"/>
    </location>
</feature>
<evidence type="ECO:0000313" key="3">
    <source>
        <dbReference type="Proteomes" id="UP000019132"/>
    </source>
</evidence>
<dbReference type="InterPro" id="IPR036598">
    <property type="entry name" value="GOLD_dom_sf"/>
</dbReference>
<dbReference type="VEuPathDB" id="FungiDB:PYU1_G003046"/>
<dbReference type="Proteomes" id="UP000019132">
    <property type="component" value="Unassembled WGS sequence"/>
</dbReference>
<dbReference type="STRING" id="431595.K3WDK9"/>
<evidence type="ECO:0000313" key="2">
    <source>
        <dbReference type="EnsemblProtists" id="PYU1_T003050"/>
    </source>
</evidence>
<reference evidence="3" key="1">
    <citation type="journal article" date="2010" name="Genome Biol.">
        <title>Genome sequence of the necrotrophic plant pathogen Pythium ultimum reveals original pathogenicity mechanisms and effector repertoire.</title>
        <authorList>
            <person name="Levesque C.A."/>
            <person name="Brouwer H."/>
            <person name="Cano L."/>
            <person name="Hamilton J.P."/>
            <person name="Holt C."/>
            <person name="Huitema E."/>
            <person name="Raffaele S."/>
            <person name="Robideau G.P."/>
            <person name="Thines M."/>
            <person name="Win J."/>
            <person name="Zerillo M.M."/>
            <person name="Beakes G.W."/>
            <person name="Boore J.L."/>
            <person name="Busam D."/>
            <person name="Dumas B."/>
            <person name="Ferriera S."/>
            <person name="Fuerstenberg S.I."/>
            <person name="Gachon C.M."/>
            <person name="Gaulin E."/>
            <person name="Govers F."/>
            <person name="Grenville-Briggs L."/>
            <person name="Horner N."/>
            <person name="Hostetler J."/>
            <person name="Jiang R.H."/>
            <person name="Johnson J."/>
            <person name="Krajaejun T."/>
            <person name="Lin H."/>
            <person name="Meijer H.J."/>
            <person name="Moore B."/>
            <person name="Morris P."/>
            <person name="Phuntmart V."/>
            <person name="Puiu D."/>
            <person name="Shetty J."/>
            <person name="Stajich J.E."/>
            <person name="Tripathy S."/>
            <person name="Wawra S."/>
            <person name="van West P."/>
            <person name="Whitty B.R."/>
            <person name="Coutinho P.M."/>
            <person name="Henrissat B."/>
            <person name="Martin F."/>
            <person name="Thomas P.D."/>
            <person name="Tyler B.M."/>
            <person name="De Vries R.P."/>
            <person name="Kamoun S."/>
            <person name="Yandell M."/>
            <person name="Tisserat N."/>
            <person name="Buell C.R."/>
        </authorList>
    </citation>
    <scope>NUCLEOTIDE SEQUENCE</scope>
    <source>
        <strain evidence="3">DAOM:BR144</strain>
    </source>
</reference>
<dbReference type="eggNOG" id="ENOG502QTHM">
    <property type="taxonomic scope" value="Eukaryota"/>
</dbReference>
<dbReference type="EMBL" id="GL376628">
    <property type="status" value="NOT_ANNOTATED_CDS"/>
    <property type="molecule type" value="Genomic_DNA"/>
</dbReference>
<dbReference type="InParanoid" id="K3WDK9"/>
<dbReference type="AlphaFoldDB" id="K3WDK9"/>
<keyword evidence="3" id="KW-1185">Reference proteome</keyword>
<dbReference type="HOGENOM" id="CLU_066377_0_0_1"/>